<dbReference type="AlphaFoldDB" id="A0A0L8LFA8"/>
<comment type="caution">
    <text evidence="2">The sequence shown here is derived from an EMBL/GenBank/DDBJ whole genome shotgun (WGS) entry which is preliminary data.</text>
</comment>
<name>A0A0L8LFA8_STRVR</name>
<reference evidence="2 3" key="1">
    <citation type="submission" date="2015-06" db="EMBL/GenBank/DDBJ databases">
        <authorList>
            <person name="Hoefler B.C."/>
            <person name="Straight P.D."/>
        </authorList>
    </citation>
    <scope>NUCLEOTIDE SEQUENCE [LARGE SCALE GENOMIC DNA]</scope>
    <source>
        <strain evidence="2 3">NRRL 3427</strain>
    </source>
</reference>
<evidence type="ECO:0000313" key="2">
    <source>
        <dbReference type="EMBL" id="KOG36812.1"/>
    </source>
</evidence>
<sequence>MRKRALLVSIGLAVTATLAATAQAGASGAAAGEVLTTGGAGGTAVAVGDVLSASLSAGTKARIATTAGGSTGITCGTSAFTATVTGNPAAPGTATESVTAHTLSSCTTNIIGATGVQSITVNNLPFAAAVTSGGSLTVTAGAAGPIQTTLKINTILGLTTCVYRATSLTATPSNTDNSLTFTDQLFTKTSGPGTCPGSGYFSAKYGPVMDTSQAGSPVVFVN</sequence>
<dbReference type="PATRIC" id="fig|1938.6.peg.191"/>
<keyword evidence="1" id="KW-0732">Signal</keyword>
<dbReference type="EMBL" id="LGUP01000001">
    <property type="protein sequence ID" value="KOG36812.1"/>
    <property type="molecule type" value="Genomic_DNA"/>
</dbReference>
<gene>
    <name evidence="2" type="ORF">ADK34_00900</name>
</gene>
<evidence type="ECO:0000256" key="1">
    <source>
        <dbReference type="SAM" id="SignalP"/>
    </source>
</evidence>
<organism evidence="2 3">
    <name type="scientific">Streptomyces viridochromogenes</name>
    <dbReference type="NCBI Taxonomy" id="1938"/>
    <lineage>
        <taxon>Bacteria</taxon>
        <taxon>Bacillati</taxon>
        <taxon>Actinomycetota</taxon>
        <taxon>Actinomycetes</taxon>
        <taxon>Kitasatosporales</taxon>
        <taxon>Streptomycetaceae</taxon>
        <taxon>Streptomyces</taxon>
    </lineage>
</organism>
<proteinExistence type="predicted"/>
<protein>
    <submittedName>
        <fullName evidence="2">Tat pathway signal sequence domain protein</fullName>
    </submittedName>
</protein>
<dbReference type="OrthoDB" id="3869471at2"/>
<feature type="chain" id="PRO_5039602793" evidence="1">
    <location>
        <begin position="25"/>
        <end position="222"/>
    </location>
</feature>
<accession>A0A0L8LFA8</accession>
<dbReference type="RefSeq" id="WP_033200842.1">
    <property type="nucleotide sequence ID" value="NZ_LGUP01000001.1"/>
</dbReference>
<evidence type="ECO:0000313" key="3">
    <source>
        <dbReference type="Proteomes" id="UP000037023"/>
    </source>
</evidence>
<dbReference type="Proteomes" id="UP000037023">
    <property type="component" value="Unassembled WGS sequence"/>
</dbReference>
<feature type="signal peptide" evidence="1">
    <location>
        <begin position="1"/>
        <end position="24"/>
    </location>
</feature>